<accession>A0A4T3F1B0</accession>
<organism evidence="2 3">
    <name type="scientific">Alteraurantiacibacter aquimixticola</name>
    <dbReference type="NCBI Taxonomy" id="2489173"/>
    <lineage>
        <taxon>Bacteria</taxon>
        <taxon>Pseudomonadati</taxon>
        <taxon>Pseudomonadota</taxon>
        <taxon>Alphaproteobacteria</taxon>
        <taxon>Sphingomonadales</taxon>
        <taxon>Erythrobacteraceae</taxon>
        <taxon>Alteraurantiacibacter</taxon>
    </lineage>
</organism>
<evidence type="ECO:0000313" key="2">
    <source>
        <dbReference type="EMBL" id="TIX50744.1"/>
    </source>
</evidence>
<keyword evidence="1" id="KW-1133">Transmembrane helix</keyword>
<gene>
    <name evidence="2" type="ORF">E5222_10905</name>
</gene>
<name>A0A4T3F1B0_9SPHN</name>
<sequence>MIALPLLLLLPAVALLRAGWGGDRRLAYAGWALGAVSLVWLGVLEGAWGVAVGFTLAIGAALVPVLYAAAVSPARARRDAKDPAIALTSDGAAIGRRLLVFLLVVPVSFLAAQWFAFTLNALMKGDAPLEANSVATAFMVQPIVWTGLMAWQMCQRGPVDMIKPPLLIAALGALLWIFA</sequence>
<dbReference type="Proteomes" id="UP000309389">
    <property type="component" value="Unassembled WGS sequence"/>
</dbReference>
<dbReference type="EMBL" id="SSHH01000002">
    <property type="protein sequence ID" value="TIX50744.1"/>
    <property type="molecule type" value="Genomic_DNA"/>
</dbReference>
<proteinExistence type="predicted"/>
<protein>
    <submittedName>
        <fullName evidence="2">Uncharacterized protein</fullName>
    </submittedName>
</protein>
<reference evidence="2 3" key="1">
    <citation type="submission" date="2019-04" db="EMBL/GenBank/DDBJ databases">
        <title>Altererythrobacter aquimixticola sp. nov., isolated from sediment of junction between the ocean and a freshwater spring.</title>
        <authorList>
            <person name="Yoon J.-H."/>
        </authorList>
    </citation>
    <scope>NUCLEOTIDE SEQUENCE [LARGE SCALE GENOMIC DNA]</scope>
    <source>
        <strain evidence="2 3">SSKS-13</strain>
    </source>
</reference>
<feature type="transmembrane region" description="Helical" evidence="1">
    <location>
        <begin position="98"/>
        <end position="122"/>
    </location>
</feature>
<dbReference type="RefSeq" id="WP_136693763.1">
    <property type="nucleotide sequence ID" value="NZ_SSHH01000002.1"/>
</dbReference>
<evidence type="ECO:0000313" key="3">
    <source>
        <dbReference type="Proteomes" id="UP000309389"/>
    </source>
</evidence>
<feature type="transmembrane region" description="Helical" evidence="1">
    <location>
        <begin position="161"/>
        <end position="178"/>
    </location>
</feature>
<evidence type="ECO:0000256" key="1">
    <source>
        <dbReference type="SAM" id="Phobius"/>
    </source>
</evidence>
<dbReference type="AlphaFoldDB" id="A0A4T3F1B0"/>
<feature type="transmembrane region" description="Helical" evidence="1">
    <location>
        <begin position="47"/>
        <end position="71"/>
    </location>
</feature>
<keyword evidence="1" id="KW-0812">Transmembrane</keyword>
<dbReference type="OrthoDB" id="7585145at2"/>
<comment type="caution">
    <text evidence="2">The sequence shown here is derived from an EMBL/GenBank/DDBJ whole genome shotgun (WGS) entry which is preliminary data.</text>
</comment>
<keyword evidence="1" id="KW-0472">Membrane</keyword>
<keyword evidence="3" id="KW-1185">Reference proteome</keyword>